<dbReference type="FunFam" id="3.40.630.30:FF:000284">
    <property type="entry name" value="Putative N-acetyltransferase HLS1"/>
    <property type="match status" value="1"/>
</dbReference>
<reference evidence="2" key="2">
    <citation type="submission" date="2019-07" db="EMBL/GenBank/DDBJ databases">
        <authorList>
            <person name="Seetharam A."/>
            <person name="Woodhouse M."/>
            <person name="Cannon E."/>
        </authorList>
    </citation>
    <scope>NUCLEOTIDE SEQUENCE [LARGE SCALE GENOMIC DNA]</scope>
    <source>
        <strain evidence="2">cv. B73</strain>
    </source>
</reference>
<evidence type="ECO:0000259" key="1">
    <source>
        <dbReference type="PROSITE" id="PS51186"/>
    </source>
</evidence>
<dbReference type="InterPro" id="IPR052810">
    <property type="entry name" value="Plant_NAT"/>
</dbReference>
<name>A0A804P3V9_MAIZE</name>
<proteinExistence type="predicted"/>
<keyword evidence="3" id="KW-1185">Reference proteome</keyword>
<protein>
    <recommendedName>
        <fullName evidence="1">N-acetyltransferase domain-containing protein</fullName>
    </recommendedName>
</protein>
<dbReference type="Proteomes" id="UP000007305">
    <property type="component" value="Chromosome 4"/>
</dbReference>
<reference evidence="2" key="3">
    <citation type="submission" date="2021-05" db="UniProtKB">
        <authorList>
            <consortium name="EnsemblPlants"/>
        </authorList>
    </citation>
    <scope>IDENTIFICATION</scope>
    <source>
        <strain evidence="2">cv. B73</strain>
    </source>
</reference>
<dbReference type="Gramene" id="Zm00001eb206720_T001">
    <property type="protein sequence ID" value="Zm00001eb206720_P001"/>
    <property type="gene ID" value="Zm00001eb206720"/>
</dbReference>
<dbReference type="PROSITE" id="PS51186">
    <property type="entry name" value="GNAT"/>
    <property type="match status" value="1"/>
</dbReference>
<dbReference type="Pfam" id="PF00583">
    <property type="entry name" value="Acetyltransf_1"/>
    <property type="match status" value="1"/>
</dbReference>
<dbReference type="InterPro" id="IPR016181">
    <property type="entry name" value="Acyl_CoA_acyltransferase"/>
</dbReference>
<dbReference type="Gene3D" id="3.40.630.30">
    <property type="match status" value="1"/>
</dbReference>
<accession>A0A804P3V9</accession>
<dbReference type="EnsemblPlants" id="Zm00001eb206720_T001">
    <property type="protein sequence ID" value="Zm00001eb206720_P001"/>
    <property type="gene ID" value="Zm00001eb206720"/>
</dbReference>
<dbReference type="PANTHER" id="PTHR47370:SF6">
    <property type="entry name" value="N-ACETYLTRANSFERASE HLS1-RELATED"/>
    <property type="match status" value="1"/>
</dbReference>
<dbReference type="SUPFAM" id="SSF55729">
    <property type="entry name" value="Acyl-CoA N-acyltransferases (Nat)"/>
    <property type="match status" value="1"/>
</dbReference>
<feature type="domain" description="N-acetyltransferase" evidence="1">
    <location>
        <begin position="15"/>
        <end position="208"/>
    </location>
</feature>
<sequence length="208" mass="22940">MGVVDEAKPVKKTTIRVREFDVERDLRAVEELERLCQVGLSGDQGSDHPVADHYGGAEKTTRSSKKKKGMSLYVEQIGDPFARVRHAPDNVILVAEYGEEDEVVGVIKACTRMVSRGKKKQSLGSSSKQFVKVACLLGLRVSPSHRRLGVATELIRRAETWCAARGAAYATMATTESNAASLALFTGRFAYAPFRRPAFLGRPVHRHR</sequence>
<dbReference type="AlphaFoldDB" id="A0A804P3V9"/>
<reference evidence="3" key="1">
    <citation type="journal article" date="2009" name="Science">
        <title>The B73 maize genome: complexity, diversity, and dynamics.</title>
        <authorList>
            <person name="Schnable P.S."/>
            <person name="Ware D."/>
            <person name="Fulton R.S."/>
            <person name="Stein J.C."/>
            <person name="Wei F."/>
            <person name="Pasternak S."/>
            <person name="Liang C."/>
            <person name="Zhang J."/>
            <person name="Fulton L."/>
            <person name="Graves T.A."/>
            <person name="Minx P."/>
            <person name="Reily A.D."/>
            <person name="Courtney L."/>
            <person name="Kruchowski S.S."/>
            <person name="Tomlinson C."/>
            <person name="Strong C."/>
            <person name="Delehaunty K."/>
            <person name="Fronick C."/>
            <person name="Courtney B."/>
            <person name="Rock S.M."/>
            <person name="Belter E."/>
            <person name="Du F."/>
            <person name="Kim K."/>
            <person name="Abbott R.M."/>
            <person name="Cotton M."/>
            <person name="Levy A."/>
            <person name="Marchetto P."/>
            <person name="Ochoa K."/>
            <person name="Jackson S.M."/>
            <person name="Gillam B."/>
            <person name="Chen W."/>
            <person name="Yan L."/>
            <person name="Higginbotham J."/>
            <person name="Cardenas M."/>
            <person name="Waligorski J."/>
            <person name="Applebaum E."/>
            <person name="Phelps L."/>
            <person name="Falcone J."/>
            <person name="Kanchi K."/>
            <person name="Thane T."/>
            <person name="Scimone A."/>
            <person name="Thane N."/>
            <person name="Henke J."/>
            <person name="Wang T."/>
            <person name="Ruppert J."/>
            <person name="Shah N."/>
            <person name="Rotter K."/>
            <person name="Hodges J."/>
            <person name="Ingenthron E."/>
            <person name="Cordes M."/>
            <person name="Kohlberg S."/>
            <person name="Sgro J."/>
            <person name="Delgado B."/>
            <person name="Mead K."/>
            <person name="Chinwalla A."/>
            <person name="Leonard S."/>
            <person name="Crouse K."/>
            <person name="Collura K."/>
            <person name="Kudrna D."/>
            <person name="Currie J."/>
            <person name="He R."/>
            <person name="Angelova A."/>
            <person name="Rajasekar S."/>
            <person name="Mueller T."/>
            <person name="Lomeli R."/>
            <person name="Scara G."/>
            <person name="Ko A."/>
            <person name="Delaney K."/>
            <person name="Wissotski M."/>
            <person name="Lopez G."/>
            <person name="Campos D."/>
            <person name="Braidotti M."/>
            <person name="Ashley E."/>
            <person name="Golser W."/>
            <person name="Kim H."/>
            <person name="Lee S."/>
            <person name="Lin J."/>
            <person name="Dujmic Z."/>
            <person name="Kim W."/>
            <person name="Talag J."/>
            <person name="Zuccolo A."/>
            <person name="Fan C."/>
            <person name="Sebastian A."/>
            <person name="Kramer M."/>
            <person name="Spiegel L."/>
            <person name="Nascimento L."/>
            <person name="Zutavern T."/>
            <person name="Miller B."/>
            <person name="Ambroise C."/>
            <person name="Muller S."/>
            <person name="Spooner W."/>
            <person name="Narechania A."/>
            <person name="Ren L."/>
            <person name="Wei S."/>
            <person name="Kumari S."/>
            <person name="Faga B."/>
            <person name="Levy M.J."/>
            <person name="McMahan L."/>
            <person name="Van Buren P."/>
            <person name="Vaughn M.W."/>
            <person name="Ying K."/>
            <person name="Yeh C.-T."/>
            <person name="Emrich S.J."/>
            <person name="Jia Y."/>
            <person name="Kalyanaraman A."/>
            <person name="Hsia A.-P."/>
            <person name="Barbazuk W.B."/>
            <person name="Baucom R.S."/>
            <person name="Brutnell T.P."/>
            <person name="Carpita N.C."/>
            <person name="Chaparro C."/>
            <person name="Chia J.-M."/>
            <person name="Deragon J.-M."/>
            <person name="Estill J.C."/>
            <person name="Fu Y."/>
            <person name="Jeddeloh J.A."/>
            <person name="Han Y."/>
            <person name="Lee H."/>
            <person name="Li P."/>
            <person name="Lisch D.R."/>
            <person name="Liu S."/>
            <person name="Liu Z."/>
            <person name="Nagel D.H."/>
            <person name="McCann M.C."/>
            <person name="SanMiguel P."/>
            <person name="Myers A.M."/>
            <person name="Nettleton D."/>
            <person name="Nguyen J."/>
            <person name="Penning B.W."/>
            <person name="Ponnala L."/>
            <person name="Schneider K.L."/>
            <person name="Schwartz D.C."/>
            <person name="Sharma A."/>
            <person name="Soderlund C."/>
            <person name="Springer N.M."/>
            <person name="Sun Q."/>
            <person name="Wang H."/>
            <person name="Waterman M."/>
            <person name="Westerman R."/>
            <person name="Wolfgruber T.K."/>
            <person name="Yang L."/>
            <person name="Yu Y."/>
            <person name="Zhang L."/>
            <person name="Zhou S."/>
            <person name="Zhu Q."/>
            <person name="Bennetzen J.L."/>
            <person name="Dawe R.K."/>
            <person name="Jiang J."/>
            <person name="Jiang N."/>
            <person name="Presting G.G."/>
            <person name="Wessler S.R."/>
            <person name="Aluru S."/>
            <person name="Martienssen R.A."/>
            <person name="Clifton S.W."/>
            <person name="McCombie W.R."/>
            <person name="Wing R.A."/>
            <person name="Wilson R.K."/>
        </authorList>
    </citation>
    <scope>NUCLEOTIDE SEQUENCE [LARGE SCALE GENOMIC DNA]</scope>
    <source>
        <strain evidence="3">cv. B73</strain>
    </source>
</reference>
<dbReference type="PANTHER" id="PTHR47370">
    <property type="entry name" value="ACYL-COA N-ACYLTRANSFERASES (NAT) SUPERFAMILY PROTEIN"/>
    <property type="match status" value="1"/>
</dbReference>
<dbReference type="CDD" id="cd04301">
    <property type="entry name" value="NAT_SF"/>
    <property type="match status" value="1"/>
</dbReference>
<dbReference type="InterPro" id="IPR000182">
    <property type="entry name" value="GNAT_dom"/>
</dbReference>
<organism evidence="2 3">
    <name type="scientific">Zea mays</name>
    <name type="common">Maize</name>
    <dbReference type="NCBI Taxonomy" id="4577"/>
    <lineage>
        <taxon>Eukaryota</taxon>
        <taxon>Viridiplantae</taxon>
        <taxon>Streptophyta</taxon>
        <taxon>Embryophyta</taxon>
        <taxon>Tracheophyta</taxon>
        <taxon>Spermatophyta</taxon>
        <taxon>Magnoliopsida</taxon>
        <taxon>Liliopsida</taxon>
        <taxon>Poales</taxon>
        <taxon>Poaceae</taxon>
        <taxon>PACMAD clade</taxon>
        <taxon>Panicoideae</taxon>
        <taxon>Andropogonodae</taxon>
        <taxon>Andropogoneae</taxon>
        <taxon>Tripsacinae</taxon>
        <taxon>Zea</taxon>
    </lineage>
</organism>
<dbReference type="GO" id="GO:0016747">
    <property type="term" value="F:acyltransferase activity, transferring groups other than amino-acyl groups"/>
    <property type="evidence" value="ECO:0007669"/>
    <property type="project" value="InterPro"/>
</dbReference>
<evidence type="ECO:0000313" key="3">
    <source>
        <dbReference type="Proteomes" id="UP000007305"/>
    </source>
</evidence>
<evidence type="ECO:0000313" key="2">
    <source>
        <dbReference type="EnsemblPlants" id="Zm00001eb206720_P001"/>
    </source>
</evidence>